<feature type="compositionally biased region" description="Low complexity" evidence="3">
    <location>
        <begin position="278"/>
        <end position="289"/>
    </location>
</feature>
<evidence type="ECO:0000256" key="3">
    <source>
        <dbReference type="SAM" id="MobiDB-lite"/>
    </source>
</evidence>
<feature type="region of interest" description="Disordered" evidence="3">
    <location>
        <begin position="583"/>
        <end position="604"/>
    </location>
</feature>
<evidence type="ECO:0000259" key="4">
    <source>
        <dbReference type="PROSITE" id="PS50102"/>
    </source>
</evidence>
<evidence type="ECO:0000313" key="6">
    <source>
        <dbReference type="Proteomes" id="UP000015102"/>
    </source>
</evidence>
<feature type="compositionally biased region" description="Acidic residues" evidence="3">
    <location>
        <begin position="224"/>
        <end position="246"/>
    </location>
</feature>
<proteinExistence type="predicted"/>
<evidence type="ECO:0000256" key="1">
    <source>
        <dbReference type="ARBA" id="ARBA00022884"/>
    </source>
</evidence>
<accession>T1GKD0</accession>
<dbReference type="STRING" id="36166.T1GKD0"/>
<evidence type="ECO:0000256" key="2">
    <source>
        <dbReference type="PROSITE-ProRule" id="PRU00176"/>
    </source>
</evidence>
<reference evidence="6" key="1">
    <citation type="submission" date="2013-02" db="EMBL/GenBank/DDBJ databases">
        <authorList>
            <person name="Hughes D."/>
        </authorList>
    </citation>
    <scope>NUCLEOTIDE SEQUENCE</scope>
    <source>
        <strain>Durham</strain>
        <strain evidence="6">NC isolate 2 -- Noor lab</strain>
    </source>
</reference>
<dbReference type="SMART" id="SM00360">
    <property type="entry name" value="RRM"/>
    <property type="match status" value="1"/>
</dbReference>
<feature type="compositionally biased region" description="Polar residues" evidence="3">
    <location>
        <begin position="290"/>
        <end position="299"/>
    </location>
</feature>
<dbReference type="AlphaFoldDB" id="T1GKD0"/>
<keyword evidence="6" id="KW-1185">Reference proteome</keyword>
<dbReference type="EMBL" id="CAQQ02190937">
    <property type="status" value="NOT_ANNOTATED_CDS"/>
    <property type="molecule type" value="Genomic_DNA"/>
</dbReference>
<feature type="compositionally biased region" description="Low complexity" evidence="3">
    <location>
        <begin position="340"/>
        <end position="351"/>
    </location>
</feature>
<feature type="domain" description="RRM" evidence="4">
    <location>
        <begin position="48"/>
        <end position="122"/>
    </location>
</feature>
<feature type="region of interest" description="Disordered" evidence="3">
    <location>
        <begin position="275"/>
        <end position="415"/>
    </location>
</feature>
<dbReference type="GO" id="GO:0003723">
    <property type="term" value="F:RNA binding"/>
    <property type="evidence" value="ECO:0007669"/>
    <property type="project" value="UniProtKB-UniRule"/>
</dbReference>
<dbReference type="HOGENOM" id="CLU_419381_0_0_1"/>
<feature type="region of interest" description="Disordered" evidence="3">
    <location>
        <begin position="623"/>
        <end position="642"/>
    </location>
</feature>
<dbReference type="Pfam" id="PF00076">
    <property type="entry name" value="RRM_1"/>
    <property type="match status" value="1"/>
</dbReference>
<feature type="compositionally biased region" description="Low complexity" evidence="3">
    <location>
        <begin position="191"/>
        <end position="209"/>
    </location>
</feature>
<feature type="compositionally biased region" description="Polar residues" evidence="3">
    <location>
        <begin position="632"/>
        <end position="642"/>
    </location>
</feature>
<dbReference type="Proteomes" id="UP000015102">
    <property type="component" value="Unassembled WGS sequence"/>
</dbReference>
<feature type="compositionally biased region" description="Low complexity" evidence="3">
    <location>
        <begin position="301"/>
        <end position="310"/>
    </location>
</feature>
<dbReference type="EnsemblMetazoa" id="MESCA003952-RA">
    <property type="protein sequence ID" value="MESCA003952-PA"/>
    <property type="gene ID" value="MESCA003952"/>
</dbReference>
<evidence type="ECO:0000313" key="5">
    <source>
        <dbReference type="EnsemblMetazoa" id="MESCA003952-PA"/>
    </source>
</evidence>
<name>T1GKD0_MEGSC</name>
<keyword evidence="1 2" id="KW-0694">RNA-binding</keyword>
<feature type="compositionally biased region" description="Acidic residues" evidence="3">
    <location>
        <begin position="313"/>
        <end position="322"/>
    </location>
</feature>
<organism evidence="5 6">
    <name type="scientific">Megaselia scalaris</name>
    <name type="common">Humpbacked fly</name>
    <name type="synonym">Phora scalaris</name>
    <dbReference type="NCBI Taxonomy" id="36166"/>
    <lineage>
        <taxon>Eukaryota</taxon>
        <taxon>Metazoa</taxon>
        <taxon>Ecdysozoa</taxon>
        <taxon>Arthropoda</taxon>
        <taxon>Hexapoda</taxon>
        <taxon>Insecta</taxon>
        <taxon>Pterygota</taxon>
        <taxon>Neoptera</taxon>
        <taxon>Endopterygota</taxon>
        <taxon>Diptera</taxon>
        <taxon>Brachycera</taxon>
        <taxon>Muscomorpha</taxon>
        <taxon>Platypezoidea</taxon>
        <taxon>Phoridae</taxon>
        <taxon>Megaseliini</taxon>
        <taxon>Megaselia</taxon>
    </lineage>
</organism>
<dbReference type="InterPro" id="IPR035979">
    <property type="entry name" value="RBD_domain_sf"/>
</dbReference>
<dbReference type="CDD" id="cd00590">
    <property type="entry name" value="RRM_SF"/>
    <property type="match status" value="1"/>
</dbReference>
<dbReference type="Gene3D" id="3.30.70.330">
    <property type="match status" value="1"/>
</dbReference>
<feature type="compositionally biased region" description="Low complexity" evidence="3">
    <location>
        <begin position="385"/>
        <end position="394"/>
    </location>
</feature>
<sequence>MVTLKDDANVEQVIENINNTPFGNGFLSAKLKPMQEDTNVKPECIEPRTLYIGNLSPTINVQTLKEKFNKSIRMDIGYAQKMKFTRWAFVKFENMEDAIEAYKSTVNTMMDNRSLIVRFRRLKNSVNGKTMPKTDEDPKDNKKDENDDDDKKKKEGTIKTTTSLVEEDTNTKNDNEVKNDRNDERCYLEQNKSNSNDSNKSSCNSNNSSYIEEPKQCNTPLRDEVEDESILDEQSIDGYDEDDDDVLPSNLLTALPSSVVLVEPIFEPPMRAEIIMDTPSPSLPSNTPTQDEGTPSHLTEQLLLPSPLLQNVNEDDDEEEEVQQIKKDVANNMPLLDTPQSSLSIQEESLSFDTTPLISGPNGVSDDDEDDDPPKSEVKPFKDISSSSSSSNTNKKFKNSSKKTDHHEMKQSTMQQDTCDITCFFNLDPTRVPALLEAETSDEVMARLSNEATPLPSPLFHDDGDSDYQDYGRTPPKSTTTMNISCSLGHQLQSSKDIAATVSTINSNRKSNSVEKCNNCEQQITPSKEKSPAINKGSARKNFSLDLNGFNCYDWSFSEDDDKEEDLSNCGYIDLDEDICTLSDDETPLPAPKRRKKEKTEESNIECPRVLSELEIKTEKIQANDQEEDITASANEIPQENTNCEFGAFAEEDT</sequence>
<dbReference type="InterPro" id="IPR000504">
    <property type="entry name" value="RRM_dom"/>
</dbReference>
<protein>
    <recommendedName>
        <fullName evidence="4">RRM domain-containing protein</fullName>
    </recommendedName>
</protein>
<dbReference type="PROSITE" id="PS50102">
    <property type="entry name" value="RRM"/>
    <property type="match status" value="1"/>
</dbReference>
<feature type="compositionally biased region" description="Basic and acidic residues" evidence="3">
    <location>
        <begin position="132"/>
        <end position="157"/>
    </location>
</feature>
<reference evidence="5" key="2">
    <citation type="submission" date="2015-06" db="UniProtKB">
        <authorList>
            <consortium name="EnsemblMetazoa"/>
        </authorList>
    </citation>
    <scope>IDENTIFICATION</scope>
</reference>
<feature type="region of interest" description="Disordered" evidence="3">
    <location>
        <begin position="126"/>
        <end position="249"/>
    </location>
</feature>
<dbReference type="SUPFAM" id="SSF54928">
    <property type="entry name" value="RNA-binding domain, RBD"/>
    <property type="match status" value="1"/>
</dbReference>
<feature type="compositionally biased region" description="Basic and acidic residues" evidence="3">
    <location>
        <begin position="169"/>
        <end position="187"/>
    </location>
</feature>
<dbReference type="InterPro" id="IPR012677">
    <property type="entry name" value="Nucleotide-bd_a/b_plait_sf"/>
</dbReference>
<feature type="compositionally biased region" description="Basic and acidic residues" evidence="3">
    <location>
        <begin position="373"/>
        <end position="382"/>
    </location>
</feature>